<evidence type="ECO:0000313" key="2">
    <source>
        <dbReference type="EMBL" id="RJF54354.1"/>
    </source>
</evidence>
<protein>
    <submittedName>
        <fullName evidence="2">Addiction module toxin RelE</fullName>
    </submittedName>
</protein>
<organism evidence="2 3">
    <name type="scientific">Serratia inhibens</name>
    <dbReference type="NCBI Taxonomy" id="2338073"/>
    <lineage>
        <taxon>Bacteria</taxon>
        <taxon>Pseudomonadati</taxon>
        <taxon>Pseudomonadota</taxon>
        <taxon>Gammaproteobacteria</taxon>
        <taxon>Enterobacterales</taxon>
        <taxon>Yersiniaceae</taxon>
        <taxon>Serratia</taxon>
    </lineage>
</organism>
<evidence type="ECO:0000313" key="3">
    <source>
        <dbReference type="Proteomes" id="UP000284338"/>
    </source>
</evidence>
<name>A0AA93BWF7_9GAMM</name>
<dbReference type="Proteomes" id="UP000284338">
    <property type="component" value="Unassembled WGS sequence"/>
</dbReference>
<comment type="caution">
    <text evidence="2">The sequence shown here is derived from an EMBL/GenBank/DDBJ whole genome shotgun (WGS) entry which is preliminary data.</text>
</comment>
<dbReference type="EMBL" id="QYYG01000006">
    <property type="protein sequence ID" value="RJF54354.1"/>
    <property type="molecule type" value="Genomic_DNA"/>
</dbReference>
<keyword evidence="3" id="KW-1185">Reference proteome</keyword>
<feature type="compositionally biased region" description="Polar residues" evidence="1">
    <location>
        <begin position="17"/>
        <end position="37"/>
    </location>
</feature>
<sequence length="37" mass="4241">MADFKVRQGDNRPIPQALSQLSAWGTRAKQSQQQLER</sequence>
<feature type="region of interest" description="Disordered" evidence="1">
    <location>
        <begin position="1"/>
        <end position="37"/>
    </location>
</feature>
<reference evidence="2 3" key="1">
    <citation type="submission" date="2018-09" db="EMBL/GenBank/DDBJ databases">
        <title>Draft genome of a novel serratia sp. strain with antifungal activity.</title>
        <authorList>
            <person name="Dichmann S.I."/>
            <person name="Park B.P."/>
            <person name="Pathiraja D."/>
            <person name="Choi I.-G."/>
            <person name="Stougaard P."/>
            <person name="Hennessy R.C."/>
        </authorList>
    </citation>
    <scope>NUCLEOTIDE SEQUENCE [LARGE SCALE GENOMIC DNA]</scope>
    <source>
        <strain evidence="2 3">S40</strain>
    </source>
</reference>
<dbReference type="AlphaFoldDB" id="A0AA93BWF7"/>
<evidence type="ECO:0000256" key="1">
    <source>
        <dbReference type="SAM" id="MobiDB-lite"/>
    </source>
</evidence>
<proteinExistence type="predicted"/>
<accession>A0AA93BWF7</accession>
<feature type="compositionally biased region" description="Basic and acidic residues" evidence="1">
    <location>
        <begin position="1"/>
        <end position="10"/>
    </location>
</feature>
<gene>
    <name evidence="2" type="ORF">D4100_17840</name>
</gene>